<dbReference type="Proteomes" id="UP000245626">
    <property type="component" value="Unassembled WGS sequence"/>
</dbReference>
<keyword evidence="2" id="KW-1185">Reference proteome</keyword>
<protein>
    <submittedName>
        <fullName evidence="1">General substrate transporter</fullName>
    </submittedName>
</protein>
<dbReference type="EMBL" id="KZ820362">
    <property type="protein sequence ID" value="PWN47702.1"/>
    <property type="molecule type" value="Genomic_DNA"/>
</dbReference>
<name>A0ACD0NPE5_9BASI</name>
<gene>
    <name evidence="1" type="ORF">IE53DRAFT_381933</name>
</gene>
<proteinExistence type="predicted"/>
<sequence>MGAGVVSATNGTPIGETKLLSKSNIRPLFFCGLAVVGAVLYGYDGTYFTGILEMDRFKDDYGTVMADGTKDITSSDKSLLASIVQAGEFIGSLCAAPLGDYFGRRGGFFGASTLVAVGVVLQLVKSGSIPLLTVGRLVLGAGVGIISNCTPLYLSEVAPTAIRGAVVSSWQLLLAIGQVIGACIAQGTKDIDSAWSYRVPIIFNLFFVAVIIVSQFIIPESPRWLIGKERDDKALAALRRINKGQKEGVRDLVIQTEFQSFKQSRQDELDSSGGGGWSTMFFGVERRKFICVLGILISQQIGGVQFIFSYTTTFMSAVGLQDAFLITIIVDVIEVFGVLCSFLLVNRFGRRPLLLWTSVPMFISLFCVAGIGTKGLPPPGETLPYPGVITPAEGRAIAAMICIYVFFFNLAWGPLAWVCASELATGKNRQKHFSIGTACFWIVAWAVTFTLPYLFYNADLGAQIGWIYGVGTLIAMAFVYFYIPETLGRSLEEINEMLEAKVPTRQWKGYVTSLNRPTVNGKGYGSGDMSPAESDSLDGSGEDDMAKKKGVGASSEVPTKVGVQDAEA</sequence>
<evidence type="ECO:0000313" key="1">
    <source>
        <dbReference type="EMBL" id="PWN47702.1"/>
    </source>
</evidence>
<reference evidence="1 2" key="1">
    <citation type="journal article" date="2018" name="Mol. Biol. Evol.">
        <title>Broad Genomic Sampling Reveals a Smut Pathogenic Ancestry of the Fungal Clade Ustilaginomycotina.</title>
        <authorList>
            <person name="Kijpornyongpan T."/>
            <person name="Mondo S.J."/>
            <person name="Barry K."/>
            <person name="Sandor L."/>
            <person name="Lee J."/>
            <person name="Lipzen A."/>
            <person name="Pangilinan J."/>
            <person name="LaButti K."/>
            <person name="Hainaut M."/>
            <person name="Henrissat B."/>
            <person name="Grigoriev I.V."/>
            <person name="Spatafora J.W."/>
            <person name="Aime M.C."/>
        </authorList>
    </citation>
    <scope>NUCLEOTIDE SEQUENCE [LARGE SCALE GENOMIC DNA]</scope>
    <source>
        <strain evidence="1 2">SA 807</strain>
    </source>
</reference>
<evidence type="ECO:0000313" key="2">
    <source>
        <dbReference type="Proteomes" id="UP000245626"/>
    </source>
</evidence>
<organism evidence="1 2">
    <name type="scientific">Violaceomyces palustris</name>
    <dbReference type="NCBI Taxonomy" id="1673888"/>
    <lineage>
        <taxon>Eukaryota</taxon>
        <taxon>Fungi</taxon>
        <taxon>Dikarya</taxon>
        <taxon>Basidiomycota</taxon>
        <taxon>Ustilaginomycotina</taxon>
        <taxon>Ustilaginomycetes</taxon>
        <taxon>Violaceomycetales</taxon>
        <taxon>Violaceomycetaceae</taxon>
        <taxon>Violaceomyces</taxon>
    </lineage>
</organism>
<accession>A0ACD0NPE5</accession>